<dbReference type="Proteomes" id="UP001085076">
    <property type="component" value="Miscellaneous, Linkage group lg05"/>
</dbReference>
<evidence type="ECO:0000313" key="2">
    <source>
        <dbReference type="EMBL" id="KAJ0972619.1"/>
    </source>
</evidence>
<organism evidence="2 3">
    <name type="scientific">Dioscorea zingiberensis</name>
    <dbReference type="NCBI Taxonomy" id="325984"/>
    <lineage>
        <taxon>Eukaryota</taxon>
        <taxon>Viridiplantae</taxon>
        <taxon>Streptophyta</taxon>
        <taxon>Embryophyta</taxon>
        <taxon>Tracheophyta</taxon>
        <taxon>Spermatophyta</taxon>
        <taxon>Magnoliopsida</taxon>
        <taxon>Liliopsida</taxon>
        <taxon>Dioscoreales</taxon>
        <taxon>Dioscoreaceae</taxon>
        <taxon>Dioscorea</taxon>
    </lineage>
</organism>
<gene>
    <name evidence="2" type="ORF">J5N97_020578</name>
</gene>
<name>A0A9D5HDK1_9LILI</name>
<comment type="caution">
    <text evidence="2">The sequence shown here is derived from an EMBL/GenBank/DDBJ whole genome shotgun (WGS) entry which is preliminary data.</text>
</comment>
<dbReference type="Pfam" id="PF03200">
    <property type="entry name" value="Glyco_hydro_63"/>
    <property type="match status" value="2"/>
</dbReference>
<reference evidence="2" key="1">
    <citation type="submission" date="2021-03" db="EMBL/GenBank/DDBJ databases">
        <authorList>
            <person name="Li Z."/>
            <person name="Yang C."/>
        </authorList>
    </citation>
    <scope>NUCLEOTIDE SEQUENCE</scope>
    <source>
        <strain evidence="2">Dzin_1.0</strain>
        <tissue evidence="2">Leaf</tissue>
    </source>
</reference>
<dbReference type="InterPro" id="IPR031335">
    <property type="entry name" value="Glyco_hydro_63_C"/>
</dbReference>
<proteinExistence type="predicted"/>
<sequence>MEKSGVELNEATLVTTLSACVSLGDLEVGKKDADLREYPHSSSCQSNSHENQRVIKGSKKSIWKKWVDSEALVVGRAAIGNLLGGIGYFYGQSKISIPKGFSTLSSGFDDYPRASHPSDDERHLDLRCWMLLAANCMHSIAEFLGANGGLEKMHLDDVSGAYFDFGNHTEKASSILGKQMDHISNRSTLWTDHGLRSLSRTSSLYMKRNTEHDPPYWRGPIWINMNYMILSALHHYSQEDGPYKIRVKAIYDELRSNLMRNIVRNYYETGFLWGAV</sequence>
<dbReference type="InterPro" id="IPR008928">
    <property type="entry name" value="6-hairpin_glycosidase_sf"/>
</dbReference>
<dbReference type="PANTHER" id="PTHR10412:SF20">
    <property type="entry name" value="MANNOSYL-OLIGOSACCHARIDE GLUCOSIDASE GCS1"/>
    <property type="match status" value="1"/>
</dbReference>
<dbReference type="GO" id="GO:0005789">
    <property type="term" value="C:endoplasmic reticulum membrane"/>
    <property type="evidence" value="ECO:0007669"/>
    <property type="project" value="TreeGrafter"/>
</dbReference>
<reference evidence="2" key="2">
    <citation type="journal article" date="2022" name="Hortic Res">
        <title>The genome of Dioscorea zingiberensis sheds light on the biosynthesis, origin and evolution of the medicinally important diosgenin saponins.</title>
        <authorList>
            <person name="Li Y."/>
            <person name="Tan C."/>
            <person name="Li Z."/>
            <person name="Guo J."/>
            <person name="Li S."/>
            <person name="Chen X."/>
            <person name="Wang C."/>
            <person name="Dai X."/>
            <person name="Yang H."/>
            <person name="Song W."/>
            <person name="Hou L."/>
            <person name="Xu J."/>
            <person name="Tong Z."/>
            <person name="Xu A."/>
            <person name="Yuan X."/>
            <person name="Wang W."/>
            <person name="Yang Q."/>
            <person name="Chen L."/>
            <person name="Sun Z."/>
            <person name="Wang K."/>
            <person name="Pan B."/>
            <person name="Chen J."/>
            <person name="Bao Y."/>
            <person name="Liu F."/>
            <person name="Qi X."/>
            <person name="Gang D.R."/>
            <person name="Wen J."/>
            <person name="Li J."/>
        </authorList>
    </citation>
    <scope>NUCLEOTIDE SEQUENCE</scope>
    <source>
        <strain evidence="2">Dzin_1.0</strain>
    </source>
</reference>
<dbReference type="GO" id="GO:0009311">
    <property type="term" value="P:oligosaccharide metabolic process"/>
    <property type="evidence" value="ECO:0007669"/>
    <property type="project" value="InterPro"/>
</dbReference>
<evidence type="ECO:0000313" key="3">
    <source>
        <dbReference type="Proteomes" id="UP001085076"/>
    </source>
</evidence>
<dbReference type="OrthoDB" id="410058at2759"/>
<accession>A0A9D5HDK1</accession>
<dbReference type="GO" id="GO:0006487">
    <property type="term" value="P:protein N-linked glycosylation"/>
    <property type="evidence" value="ECO:0007669"/>
    <property type="project" value="TreeGrafter"/>
</dbReference>
<dbReference type="InterPro" id="IPR012341">
    <property type="entry name" value="6hp_glycosidase-like_sf"/>
</dbReference>
<dbReference type="EMBL" id="JAGGNH010000005">
    <property type="protein sequence ID" value="KAJ0972619.1"/>
    <property type="molecule type" value="Genomic_DNA"/>
</dbReference>
<keyword evidence="3" id="KW-1185">Reference proteome</keyword>
<feature type="domain" description="Glycosyl hydrolase family 63 C-terminal" evidence="1">
    <location>
        <begin position="171"/>
        <end position="273"/>
    </location>
</feature>
<protein>
    <recommendedName>
        <fullName evidence="1">Glycosyl hydrolase family 63 C-terminal domain-containing protein</fullName>
    </recommendedName>
</protein>
<dbReference type="PANTHER" id="PTHR10412">
    <property type="entry name" value="MANNOSYL-OLIGOSACCHARIDE GLUCOSIDASE"/>
    <property type="match status" value="1"/>
</dbReference>
<dbReference type="SUPFAM" id="SSF48208">
    <property type="entry name" value="Six-hairpin glycosidases"/>
    <property type="match status" value="1"/>
</dbReference>
<dbReference type="InterPro" id="IPR004888">
    <property type="entry name" value="Glycoside_hydrolase_63"/>
</dbReference>
<feature type="domain" description="Glycosyl hydrolase family 63 C-terminal" evidence="1">
    <location>
        <begin position="64"/>
        <end position="98"/>
    </location>
</feature>
<evidence type="ECO:0000259" key="1">
    <source>
        <dbReference type="Pfam" id="PF03200"/>
    </source>
</evidence>
<dbReference type="GO" id="GO:0004573">
    <property type="term" value="F:Glc3Man9GlcNAc2 oligosaccharide glucosidase activity"/>
    <property type="evidence" value="ECO:0007669"/>
    <property type="project" value="InterPro"/>
</dbReference>
<dbReference type="AlphaFoldDB" id="A0A9D5HDK1"/>
<dbReference type="Gene3D" id="1.50.10.10">
    <property type="match status" value="1"/>
</dbReference>